<evidence type="ECO:0000256" key="2">
    <source>
        <dbReference type="SAM" id="SignalP"/>
    </source>
</evidence>
<sequence length="242" mass="23721">MLVTSTPVTSTPVTSRRGPRALATVLVLAGAVALPASAAVASSWPAAVDVSGACADESGVTVVVDATELEGDVTVGCASDPATGTEALAQAGIAETRDPSGYICAVGGLPDPCPTEFTGSYWSYWTAAPGGEWTAYAEGSDTAVPAAGSVEGWRYGDGTQPPAVAPADVRPGVATVEAEPTTDADAPAADQAADDAVTAVAPQDGGDGVSLAVGVAVGVAIVGALVGLIVRLRRQSQGSAKD</sequence>
<keyword evidence="1" id="KW-1133">Transmembrane helix</keyword>
<dbReference type="RefSeq" id="WP_052113463.1">
    <property type="nucleotide sequence ID" value="NZ_BJYK01000001.1"/>
</dbReference>
<keyword evidence="4" id="KW-1185">Reference proteome</keyword>
<proteinExistence type="predicted"/>
<evidence type="ECO:0000313" key="4">
    <source>
        <dbReference type="Proteomes" id="UP000321484"/>
    </source>
</evidence>
<reference evidence="3 4" key="1">
    <citation type="submission" date="2019-07" db="EMBL/GenBank/DDBJ databases">
        <title>Whole genome shotgun sequence of Actinotalea fermentans NBRC 105374.</title>
        <authorList>
            <person name="Hosoyama A."/>
            <person name="Uohara A."/>
            <person name="Ohji S."/>
            <person name="Ichikawa N."/>
        </authorList>
    </citation>
    <scope>NUCLEOTIDE SEQUENCE [LARGE SCALE GENOMIC DNA]</scope>
    <source>
        <strain evidence="3 4">NBRC 105374</strain>
    </source>
</reference>
<dbReference type="AlphaFoldDB" id="A0A511YUQ8"/>
<evidence type="ECO:0000313" key="3">
    <source>
        <dbReference type="EMBL" id="GEN78931.1"/>
    </source>
</evidence>
<accession>A0A511YUQ8</accession>
<name>A0A511YUQ8_9CELL</name>
<keyword evidence="2" id="KW-0732">Signal</keyword>
<keyword evidence="1" id="KW-0812">Transmembrane</keyword>
<keyword evidence="1" id="KW-0472">Membrane</keyword>
<dbReference type="OrthoDB" id="4401005at2"/>
<dbReference type="EMBL" id="BJYK01000001">
    <property type="protein sequence ID" value="GEN78931.1"/>
    <property type="molecule type" value="Genomic_DNA"/>
</dbReference>
<gene>
    <name evidence="3" type="ORF">AFE02nite_06650</name>
</gene>
<evidence type="ECO:0000256" key="1">
    <source>
        <dbReference type="SAM" id="Phobius"/>
    </source>
</evidence>
<feature type="chain" id="PRO_5022232764" evidence="2">
    <location>
        <begin position="39"/>
        <end position="242"/>
    </location>
</feature>
<protein>
    <submittedName>
        <fullName evidence="3">Uncharacterized protein</fullName>
    </submittedName>
</protein>
<feature type="signal peptide" evidence="2">
    <location>
        <begin position="1"/>
        <end position="38"/>
    </location>
</feature>
<feature type="transmembrane region" description="Helical" evidence="1">
    <location>
        <begin position="211"/>
        <end position="232"/>
    </location>
</feature>
<organism evidence="3 4">
    <name type="scientific">Actinotalea fermentans</name>
    <dbReference type="NCBI Taxonomy" id="43671"/>
    <lineage>
        <taxon>Bacteria</taxon>
        <taxon>Bacillati</taxon>
        <taxon>Actinomycetota</taxon>
        <taxon>Actinomycetes</taxon>
        <taxon>Micrococcales</taxon>
        <taxon>Cellulomonadaceae</taxon>
        <taxon>Actinotalea</taxon>
    </lineage>
</organism>
<dbReference type="Proteomes" id="UP000321484">
    <property type="component" value="Unassembled WGS sequence"/>
</dbReference>
<comment type="caution">
    <text evidence="3">The sequence shown here is derived from an EMBL/GenBank/DDBJ whole genome shotgun (WGS) entry which is preliminary data.</text>
</comment>